<dbReference type="GO" id="GO:0016020">
    <property type="term" value="C:membrane"/>
    <property type="evidence" value="ECO:0007669"/>
    <property type="project" value="UniProtKB-SubCell"/>
</dbReference>
<keyword evidence="6" id="KW-0732">Signal</keyword>
<accession>A0AAF1JUJ6</accession>
<dbReference type="SUPFAM" id="SSF158442">
    <property type="entry name" value="DsbB-like"/>
    <property type="match status" value="1"/>
</dbReference>
<dbReference type="Gene3D" id="1.20.1550.10">
    <property type="entry name" value="DsbB-like"/>
    <property type="match status" value="1"/>
</dbReference>
<dbReference type="Proteomes" id="UP001196068">
    <property type="component" value="Unassembled WGS sequence"/>
</dbReference>
<proteinExistence type="predicted"/>
<feature type="signal peptide" evidence="6">
    <location>
        <begin position="1"/>
        <end position="18"/>
    </location>
</feature>
<comment type="subcellular location">
    <subcellularLocation>
        <location evidence="1">Membrane</location>
        <topology evidence="1">Multi-pass membrane protein</topology>
    </subcellularLocation>
</comment>
<sequence>MPILLAVLAAAAPLFAMASESWGLAPCALCLWQRWPYWVAVVLAVLAALIPRARTPLLAGAILAILASGAIGVLHAGVEFGWWPSPLPSCRAANAGVAGASVEDLLRNMARTPDKPCDEPTFLIPGLPVSMAAMNVLYALALAAFGATFLRKGARP</sequence>
<evidence type="ECO:0000256" key="1">
    <source>
        <dbReference type="ARBA" id="ARBA00004141"/>
    </source>
</evidence>
<keyword evidence="3 5" id="KW-1133">Transmembrane helix</keyword>
<protein>
    <submittedName>
        <fullName evidence="7">Disulfide bond formation protein B</fullName>
    </submittedName>
</protein>
<name>A0AAF1JUJ6_9PROT</name>
<evidence type="ECO:0000256" key="5">
    <source>
        <dbReference type="SAM" id="Phobius"/>
    </source>
</evidence>
<keyword evidence="8" id="KW-1185">Reference proteome</keyword>
<comment type="caution">
    <text evidence="7">The sequence shown here is derived from an EMBL/GenBank/DDBJ whole genome shotgun (WGS) entry which is preliminary data.</text>
</comment>
<feature type="transmembrane region" description="Helical" evidence="5">
    <location>
        <begin position="57"/>
        <end position="78"/>
    </location>
</feature>
<gene>
    <name evidence="7" type="ORF">GXW79_02995</name>
</gene>
<feature type="transmembrane region" description="Helical" evidence="5">
    <location>
        <begin position="33"/>
        <end position="50"/>
    </location>
</feature>
<feature type="chain" id="PRO_5042177689" evidence="6">
    <location>
        <begin position="19"/>
        <end position="156"/>
    </location>
</feature>
<keyword evidence="2 5" id="KW-0812">Transmembrane</keyword>
<organism evidence="7 8">
    <name type="scientific">Plastoroseomonas arctica</name>
    <dbReference type="NCBI Taxonomy" id="1509237"/>
    <lineage>
        <taxon>Bacteria</taxon>
        <taxon>Pseudomonadati</taxon>
        <taxon>Pseudomonadota</taxon>
        <taxon>Alphaproteobacteria</taxon>
        <taxon>Acetobacterales</taxon>
        <taxon>Acetobacteraceae</taxon>
        <taxon>Plastoroseomonas</taxon>
    </lineage>
</organism>
<reference evidence="7" key="1">
    <citation type="submission" date="2020-01" db="EMBL/GenBank/DDBJ databases">
        <authorList>
            <person name="Rat A."/>
        </authorList>
    </citation>
    <scope>NUCLEOTIDE SEQUENCE</scope>
    <source>
        <strain evidence="7">LMG 28251</strain>
    </source>
</reference>
<dbReference type="InterPro" id="IPR024199">
    <property type="entry name" value="Uncharacterised_DsbB"/>
</dbReference>
<dbReference type="GO" id="GO:0006457">
    <property type="term" value="P:protein folding"/>
    <property type="evidence" value="ECO:0007669"/>
    <property type="project" value="InterPro"/>
</dbReference>
<dbReference type="PIRSF" id="PIRSF033913">
    <property type="entry name" value="S-S_format_DsbB"/>
    <property type="match status" value="1"/>
</dbReference>
<dbReference type="AlphaFoldDB" id="A0AAF1JUJ6"/>
<evidence type="ECO:0000256" key="3">
    <source>
        <dbReference type="ARBA" id="ARBA00022989"/>
    </source>
</evidence>
<dbReference type="InterPro" id="IPR003752">
    <property type="entry name" value="DiS_bond_form_DsbB/BdbC"/>
</dbReference>
<dbReference type="EMBL" id="JAAEDH010000002">
    <property type="protein sequence ID" value="MBR0654040.1"/>
    <property type="molecule type" value="Genomic_DNA"/>
</dbReference>
<evidence type="ECO:0000256" key="2">
    <source>
        <dbReference type="ARBA" id="ARBA00022692"/>
    </source>
</evidence>
<reference evidence="7" key="2">
    <citation type="journal article" date="2021" name="Syst. Appl. Microbiol.">
        <title>Roseomonas hellenica sp. nov., isolated from roots of wild-growing Alkanna tinctoria.</title>
        <authorList>
            <person name="Rat A."/>
            <person name="Naranjo H.D."/>
            <person name="Lebbe L."/>
            <person name="Cnockaert M."/>
            <person name="Krigas N."/>
            <person name="Grigoriadou K."/>
            <person name="Maloupa E."/>
            <person name="Willems A."/>
        </authorList>
    </citation>
    <scope>NUCLEOTIDE SEQUENCE</scope>
    <source>
        <strain evidence="7">LMG 28251</strain>
    </source>
</reference>
<feature type="transmembrane region" description="Helical" evidence="5">
    <location>
        <begin position="129"/>
        <end position="150"/>
    </location>
</feature>
<evidence type="ECO:0000256" key="6">
    <source>
        <dbReference type="SAM" id="SignalP"/>
    </source>
</evidence>
<dbReference type="InterPro" id="IPR023380">
    <property type="entry name" value="DsbB-like_sf"/>
</dbReference>
<evidence type="ECO:0000313" key="7">
    <source>
        <dbReference type="EMBL" id="MBR0654040.1"/>
    </source>
</evidence>
<keyword evidence="4 5" id="KW-0472">Membrane</keyword>
<dbReference type="GO" id="GO:0015035">
    <property type="term" value="F:protein-disulfide reductase activity"/>
    <property type="evidence" value="ECO:0007669"/>
    <property type="project" value="InterPro"/>
</dbReference>
<dbReference type="Pfam" id="PF02600">
    <property type="entry name" value="DsbB"/>
    <property type="match status" value="1"/>
</dbReference>
<dbReference type="RefSeq" id="WP_211872739.1">
    <property type="nucleotide sequence ID" value="NZ_JAAEDH010000002.1"/>
</dbReference>
<evidence type="ECO:0000256" key="4">
    <source>
        <dbReference type="ARBA" id="ARBA00023136"/>
    </source>
</evidence>
<evidence type="ECO:0000313" key="8">
    <source>
        <dbReference type="Proteomes" id="UP001196068"/>
    </source>
</evidence>